<dbReference type="AlphaFoldDB" id="A0A841BQ99"/>
<evidence type="ECO:0000313" key="2">
    <source>
        <dbReference type="EMBL" id="MBB5869486.1"/>
    </source>
</evidence>
<evidence type="ECO:0000313" key="3">
    <source>
        <dbReference type="Proteomes" id="UP000587527"/>
    </source>
</evidence>
<dbReference type="EMBL" id="JACHMN010000002">
    <property type="protein sequence ID" value="MBB5869486.1"/>
    <property type="molecule type" value="Genomic_DNA"/>
</dbReference>
<proteinExistence type="predicted"/>
<dbReference type="Proteomes" id="UP000587527">
    <property type="component" value="Unassembled WGS sequence"/>
</dbReference>
<protein>
    <submittedName>
        <fullName evidence="2">Cytochrome bd-type quinol oxidase subunit 2</fullName>
    </submittedName>
</protein>
<keyword evidence="1" id="KW-0472">Membrane</keyword>
<feature type="transmembrane region" description="Helical" evidence="1">
    <location>
        <begin position="136"/>
        <end position="156"/>
    </location>
</feature>
<feature type="transmembrane region" description="Helical" evidence="1">
    <location>
        <begin position="68"/>
        <end position="91"/>
    </location>
</feature>
<comment type="caution">
    <text evidence="2">The sequence shown here is derived from an EMBL/GenBank/DDBJ whole genome shotgun (WGS) entry which is preliminary data.</text>
</comment>
<keyword evidence="3" id="KW-1185">Reference proteome</keyword>
<accession>A0A841BQ99</accession>
<sequence length="166" mass="17672">MDLNAFYGVVSAINFTLLGLWWVAMRDRPEVGDRGASGRRMAYLVSLQFLIPGTMALLSQVAPDVPALWRSSFAIAGIAGAIGVILLAPMVDRIRDGGLVAAALRFIVAPLYAVVAVVALFPGLPKALHLGLTPLQVEGILLCLLVFLGVQIAWAVHMAPRPESES</sequence>
<organism evidence="2 3">
    <name type="scientific">Allocatelliglobosispora scoriae</name>
    <dbReference type="NCBI Taxonomy" id="643052"/>
    <lineage>
        <taxon>Bacteria</taxon>
        <taxon>Bacillati</taxon>
        <taxon>Actinomycetota</taxon>
        <taxon>Actinomycetes</taxon>
        <taxon>Micromonosporales</taxon>
        <taxon>Micromonosporaceae</taxon>
        <taxon>Allocatelliglobosispora</taxon>
    </lineage>
</organism>
<name>A0A841BQ99_9ACTN</name>
<feature type="transmembrane region" description="Helical" evidence="1">
    <location>
        <begin position="103"/>
        <end position="124"/>
    </location>
</feature>
<evidence type="ECO:0000256" key="1">
    <source>
        <dbReference type="SAM" id="Phobius"/>
    </source>
</evidence>
<reference evidence="2 3" key="1">
    <citation type="submission" date="2020-08" db="EMBL/GenBank/DDBJ databases">
        <title>Sequencing the genomes of 1000 actinobacteria strains.</title>
        <authorList>
            <person name="Klenk H.-P."/>
        </authorList>
    </citation>
    <scope>NUCLEOTIDE SEQUENCE [LARGE SCALE GENOMIC DNA]</scope>
    <source>
        <strain evidence="2 3">DSM 45362</strain>
    </source>
</reference>
<gene>
    <name evidence="2" type="ORF">F4553_002865</name>
</gene>
<feature type="transmembrane region" description="Helical" evidence="1">
    <location>
        <begin position="6"/>
        <end position="23"/>
    </location>
</feature>
<feature type="transmembrane region" description="Helical" evidence="1">
    <location>
        <begin position="43"/>
        <end position="62"/>
    </location>
</feature>
<dbReference type="RefSeq" id="WP_184836130.1">
    <property type="nucleotide sequence ID" value="NZ_JACHMN010000002.1"/>
</dbReference>
<keyword evidence="1" id="KW-0812">Transmembrane</keyword>
<keyword evidence="1" id="KW-1133">Transmembrane helix</keyword>